<dbReference type="GO" id="GO:0005886">
    <property type="term" value="C:plasma membrane"/>
    <property type="evidence" value="ECO:0007669"/>
    <property type="project" value="UniProtKB-SubCell"/>
</dbReference>
<accession>A0A7I7XEM3</accession>
<keyword evidence="4 6" id="KW-1133">Transmembrane helix</keyword>
<sequence length="360" mass="37578">MSVETPAPPATAPAGRRRVDRVWEAVLTQRIVLLAVLIVVVVGWLMYLSANGYLSGDYDFDYLSASLIDAVPLALLGFAELVVIVSGRGGIDLSVGAMVSLVGMVFGFAHGTWNWPLPAAIVVAVVVGGLLGAINGFLIARIGFPALIATLATYYAYRSIALVVNDQKPINSPQIQNLYPLTGSVRVPIIGDYIPDVPLGVFTFLVPALVLLWLALGRGTFGRRLYAVGTNDVAARWAGIDVAGTRMRAYVLSGVLSGVVAVYVTAEFASARPDAGTSGNGLALPAITIAVLGGVAITGGIGRLAGVLLAALLIVWLDAGIILYFEGNTGTQFQLLALGAVLVLSALLNGFTTRRFRGGD</sequence>
<feature type="transmembrane region" description="Helical" evidence="6">
    <location>
        <begin position="62"/>
        <end position="84"/>
    </location>
</feature>
<dbReference type="GO" id="GO:0022857">
    <property type="term" value="F:transmembrane transporter activity"/>
    <property type="evidence" value="ECO:0007669"/>
    <property type="project" value="InterPro"/>
</dbReference>
<name>A0A7I7XEM3_9MYCO</name>
<evidence type="ECO:0000256" key="5">
    <source>
        <dbReference type="ARBA" id="ARBA00023136"/>
    </source>
</evidence>
<dbReference type="InterPro" id="IPR001851">
    <property type="entry name" value="ABC_transp_permease"/>
</dbReference>
<dbReference type="KEGG" id="mmag:MMAD_19350"/>
<feature type="transmembrane region" description="Helical" evidence="6">
    <location>
        <begin position="304"/>
        <end position="325"/>
    </location>
</feature>
<evidence type="ECO:0000256" key="4">
    <source>
        <dbReference type="ARBA" id="ARBA00022989"/>
    </source>
</evidence>
<evidence type="ECO:0000313" key="7">
    <source>
        <dbReference type="EMBL" id="BBZ27640.1"/>
    </source>
</evidence>
<feature type="transmembrane region" description="Helical" evidence="6">
    <location>
        <begin position="278"/>
        <end position="297"/>
    </location>
</feature>
<feature type="transmembrane region" description="Helical" evidence="6">
    <location>
        <begin position="31"/>
        <end position="50"/>
    </location>
</feature>
<gene>
    <name evidence="7" type="ORF">MMAD_19350</name>
</gene>
<keyword evidence="5 6" id="KW-0472">Membrane</keyword>
<evidence type="ECO:0000256" key="1">
    <source>
        <dbReference type="ARBA" id="ARBA00004651"/>
    </source>
</evidence>
<proteinExistence type="predicted"/>
<dbReference type="PANTHER" id="PTHR32196">
    <property type="entry name" value="ABC TRANSPORTER PERMEASE PROTEIN YPHD-RELATED-RELATED"/>
    <property type="match status" value="1"/>
</dbReference>
<feature type="transmembrane region" description="Helical" evidence="6">
    <location>
        <begin position="115"/>
        <end position="133"/>
    </location>
</feature>
<dbReference type="RefSeq" id="WP_197746930.1">
    <property type="nucleotide sequence ID" value="NZ_AP022610.1"/>
</dbReference>
<feature type="transmembrane region" description="Helical" evidence="6">
    <location>
        <begin position="249"/>
        <end position="266"/>
    </location>
</feature>
<feature type="transmembrane region" description="Helical" evidence="6">
    <location>
        <begin position="331"/>
        <end position="351"/>
    </location>
</feature>
<keyword evidence="3 6" id="KW-0812">Transmembrane</keyword>
<feature type="transmembrane region" description="Helical" evidence="6">
    <location>
        <begin position="91"/>
        <end position="109"/>
    </location>
</feature>
<dbReference type="AlphaFoldDB" id="A0A7I7XEM3"/>
<dbReference type="EMBL" id="AP022610">
    <property type="protein sequence ID" value="BBZ27640.1"/>
    <property type="molecule type" value="Genomic_DNA"/>
</dbReference>
<evidence type="ECO:0000313" key="8">
    <source>
        <dbReference type="Proteomes" id="UP000466517"/>
    </source>
</evidence>
<keyword evidence="8" id="KW-1185">Reference proteome</keyword>
<feature type="transmembrane region" description="Helical" evidence="6">
    <location>
        <begin position="138"/>
        <end position="157"/>
    </location>
</feature>
<comment type="subcellular location">
    <subcellularLocation>
        <location evidence="1">Cell membrane</location>
        <topology evidence="1">Multi-pass membrane protein</topology>
    </subcellularLocation>
</comment>
<organism evidence="7 8">
    <name type="scientific">Mycolicibacterium madagascariense</name>
    <dbReference type="NCBI Taxonomy" id="212765"/>
    <lineage>
        <taxon>Bacteria</taxon>
        <taxon>Bacillati</taxon>
        <taxon>Actinomycetota</taxon>
        <taxon>Actinomycetes</taxon>
        <taxon>Mycobacteriales</taxon>
        <taxon>Mycobacteriaceae</taxon>
        <taxon>Mycolicibacterium</taxon>
    </lineage>
</organism>
<reference evidence="7 8" key="1">
    <citation type="journal article" date="2019" name="Emerg. Microbes Infect.">
        <title>Comprehensive subspecies identification of 175 nontuberculous mycobacteria species based on 7547 genomic profiles.</title>
        <authorList>
            <person name="Matsumoto Y."/>
            <person name="Kinjo T."/>
            <person name="Motooka D."/>
            <person name="Nabeya D."/>
            <person name="Jung N."/>
            <person name="Uechi K."/>
            <person name="Horii T."/>
            <person name="Iida T."/>
            <person name="Fujita J."/>
            <person name="Nakamura S."/>
        </authorList>
    </citation>
    <scope>NUCLEOTIDE SEQUENCE [LARGE SCALE GENOMIC DNA]</scope>
    <source>
        <strain evidence="7 8">JCM 13574</strain>
    </source>
</reference>
<dbReference type="CDD" id="cd06579">
    <property type="entry name" value="TM_PBP1_transp_AraH_like"/>
    <property type="match status" value="1"/>
</dbReference>
<evidence type="ECO:0000256" key="6">
    <source>
        <dbReference type="SAM" id="Phobius"/>
    </source>
</evidence>
<dbReference type="Pfam" id="PF02653">
    <property type="entry name" value="BPD_transp_2"/>
    <property type="match status" value="1"/>
</dbReference>
<keyword evidence="2" id="KW-1003">Cell membrane</keyword>
<dbReference type="Proteomes" id="UP000466517">
    <property type="component" value="Chromosome"/>
</dbReference>
<evidence type="ECO:0000256" key="3">
    <source>
        <dbReference type="ARBA" id="ARBA00022692"/>
    </source>
</evidence>
<evidence type="ECO:0000256" key="2">
    <source>
        <dbReference type="ARBA" id="ARBA00022475"/>
    </source>
</evidence>
<feature type="transmembrane region" description="Helical" evidence="6">
    <location>
        <begin position="197"/>
        <end position="216"/>
    </location>
</feature>
<protein>
    <submittedName>
        <fullName evidence="7">Ribonucleotide-diphosphate reductase subunit alpha</fullName>
    </submittedName>
</protein>